<dbReference type="Proteomes" id="UP001317629">
    <property type="component" value="Chromosome"/>
</dbReference>
<sequence>MPAFALKRVYEPPKPGDGARVLVDRLWPRGLTKEKAAVDLWAKDVAPSRELRRWFGHAPERWGEFQARYREELESPEAQEQIATLRALARKGRVTLLYAAAHDEEMNNAVALRSVLRHKAS</sequence>
<organism evidence="1 2">
    <name type="scientific">Methylocystis iwaonis</name>
    <dbReference type="NCBI Taxonomy" id="2885079"/>
    <lineage>
        <taxon>Bacteria</taxon>
        <taxon>Pseudomonadati</taxon>
        <taxon>Pseudomonadota</taxon>
        <taxon>Alphaproteobacteria</taxon>
        <taxon>Hyphomicrobiales</taxon>
        <taxon>Methylocystaceae</taxon>
        <taxon>Methylocystis</taxon>
    </lineage>
</organism>
<dbReference type="RefSeq" id="WP_281929863.1">
    <property type="nucleotide sequence ID" value="NZ_AP027142.1"/>
</dbReference>
<proteinExistence type="predicted"/>
<keyword evidence="2" id="KW-1185">Reference proteome</keyword>
<dbReference type="EMBL" id="AP027142">
    <property type="protein sequence ID" value="BDV32695.1"/>
    <property type="molecule type" value="Genomic_DNA"/>
</dbReference>
<reference evidence="1 2" key="1">
    <citation type="journal article" date="2023" name="Int. J. Syst. Evol. Microbiol.">
        <title>Methylocystis iwaonis sp. nov., a type II methane-oxidizing bacterium from surface soil of a rice paddy field in Japan, and emended description of the genus Methylocystis (ex Whittenbury et al. 1970) Bowman et al. 1993.</title>
        <authorList>
            <person name="Kaise H."/>
            <person name="Sawadogo J.B."/>
            <person name="Alam M.S."/>
            <person name="Ueno C."/>
            <person name="Dianou D."/>
            <person name="Shinjo R."/>
            <person name="Asakawa S."/>
        </authorList>
    </citation>
    <scope>NUCLEOTIDE SEQUENCE [LARGE SCALE GENOMIC DNA]</scope>
    <source>
        <strain evidence="1 2">SS37A-Re</strain>
    </source>
</reference>
<name>A0ABM8E4B3_9HYPH</name>
<evidence type="ECO:0000313" key="1">
    <source>
        <dbReference type="EMBL" id="BDV32695.1"/>
    </source>
</evidence>
<evidence type="ECO:0008006" key="3">
    <source>
        <dbReference type="Google" id="ProtNLM"/>
    </source>
</evidence>
<evidence type="ECO:0000313" key="2">
    <source>
        <dbReference type="Proteomes" id="UP001317629"/>
    </source>
</evidence>
<protein>
    <recommendedName>
        <fullName evidence="3">DUF488 domain-containing protein</fullName>
    </recommendedName>
</protein>
<dbReference type="Pfam" id="PF22752">
    <property type="entry name" value="DUF488-N3i"/>
    <property type="match status" value="1"/>
</dbReference>
<accession>A0ABM8E4B3</accession>
<dbReference type="PANTHER" id="PTHR36849">
    <property type="entry name" value="CYTOPLASMIC PROTEIN-RELATED"/>
    <property type="match status" value="1"/>
</dbReference>
<dbReference type="InterPro" id="IPR052552">
    <property type="entry name" value="YeaO-like"/>
</dbReference>
<dbReference type="PANTHER" id="PTHR36849:SF1">
    <property type="entry name" value="CYTOPLASMIC PROTEIN"/>
    <property type="match status" value="1"/>
</dbReference>
<gene>
    <name evidence="1" type="ORF">SS37A_02240</name>
</gene>